<dbReference type="InterPro" id="IPR026270">
    <property type="entry name" value="SRP72"/>
</dbReference>
<feature type="region of interest" description="Disordered" evidence="1">
    <location>
        <begin position="200"/>
        <end position="298"/>
    </location>
</feature>
<accession>A0A238F7U3</accession>
<reference evidence="3" key="1">
    <citation type="submission" date="2016-09" db="EMBL/GenBank/DDBJ databases">
        <authorList>
            <person name="Jeantristanb JTB J.-T."/>
            <person name="Ricardo R."/>
        </authorList>
    </citation>
    <scope>NUCLEOTIDE SEQUENCE [LARGE SCALE GENOMIC DNA]</scope>
</reference>
<dbReference type="Gene3D" id="1.25.40.10">
    <property type="entry name" value="Tetratricopeptide repeat domain"/>
    <property type="match status" value="1"/>
</dbReference>
<protein>
    <submittedName>
        <fullName evidence="2">BQ2448_214 protein</fullName>
    </submittedName>
</protein>
<dbReference type="STRING" id="269621.A0A238F7U3"/>
<evidence type="ECO:0000313" key="3">
    <source>
        <dbReference type="Proteomes" id="UP000198372"/>
    </source>
</evidence>
<dbReference type="GO" id="GO:0043022">
    <property type="term" value="F:ribosome binding"/>
    <property type="evidence" value="ECO:0007669"/>
    <property type="project" value="TreeGrafter"/>
</dbReference>
<dbReference type="InterPro" id="IPR011990">
    <property type="entry name" value="TPR-like_helical_dom_sf"/>
</dbReference>
<dbReference type="GO" id="GO:0006614">
    <property type="term" value="P:SRP-dependent cotranslational protein targeting to membrane"/>
    <property type="evidence" value="ECO:0007669"/>
    <property type="project" value="InterPro"/>
</dbReference>
<dbReference type="GO" id="GO:0005786">
    <property type="term" value="C:signal recognition particle, endoplasmic reticulum targeting"/>
    <property type="evidence" value="ECO:0007669"/>
    <property type="project" value="TreeGrafter"/>
</dbReference>
<name>A0A238F7U3_9BASI</name>
<organism evidence="2 3">
    <name type="scientific">Microbotryum intermedium</name>
    <dbReference type="NCBI Taxonomy" id="269621"/>
    <lineage>
        <taxon>Eukaryota</taxon>
        <taxon>Fungi</taxon>
        <taxon>Dikarya</taxon>
        <taxon>Basidiomycota</taxon>
        <taxon>Pucciniomycotina</taxon>
        <taxon>Microbotryomycetes</taxon>
        <taxon>Microbotryales</taxon>
        <taxon>Microbotryaceae</taxon>
        <taxon>Microbotryum</taxon>
    </lineage>
</organism>
<evidence type="ECO:0000313" key="2">
    <source>
        <dbReference type="EMBL" id="SCV68093.1"/>
    </source>
</evidence>
<dbReference type="EMBL" id="FMSP01000003">
    <property type="protein sequence ID" value="SCV68093.1"/>
    <property type="molecule type" value="Genomic_DNA"/>
</dbReference>
<dbReference type="PANTHER" id="PTHR14094:SF9">
    <property type="entry name" value="SIGNAL RECOGNITION PARTICLE SUBUNIT SRP72"/>
    <property type="match status" value="1"/>
</dbReference>
<feature type="compositionally biased region" description="Basic residues" evidence="1">
    <location>
        <begin position="288"/>
        <end position="298"/>
    </location>
</feature>
<evidence type="ECO:0000256" key="1">
    <source>
        <dbReference type="SAM" id="MobiDB-lite"/>
    </source>
</evidence>
<proteinExistence type="predicted"/>
<dbReference type="SUPFAM" id="SSF48452">
    <property type="entry name" value="TPR-like"/>
    <property type="match status" value="1"/>
</dbReference>
<dbReference type="PANTHER" id="PTHR14094">
    <property type="entry name" value="SIGNAL RECOGNITION PARTICLE 72"/>
    <property type="match status" value="1"/>
</dbReference>
<dbReference type="OrthoDB" id="5421607at2759"/>
<dbReference type="Proteomes" id="UP000198372">
    <property type="component" value="Unassembled WGS sequence"/>
</dbReference>
<keyword evidence="3" id="KW-1185">Reference proteome</keyword>
<gene>
    <name evidence="2" type="ORF">BQ2448_214</name>
</gene>
<feature type="compositionally biased region" description="Basic and acidic residues" evidence="1">
    <location>
        <begin position="233"/>
        <end position="250"/>
    </location>
</feature>
<dbReference type="AlphaFoldDB" id="A0A238F7U3"/>
<dbReference type="GO" id="GO:0008312">
    <property type="term" value="F:7S RNA binding"/>
    <property type="evidence" value="ECO:0007669"/>
    <property type="project" value="TreeGrafter"/>
</dbReference>
<sequence>MFSTKAAKSTATKRTALYRTLHDQLVGSATTSALKTCDKLLRLDPHDELARLTRLQLLITLERFTQAATAIEPTHPATYRPYCCYKLARPNETIALVDDGDRERRRELPEDRTAIILRAQALYRLERFEEAKDLFDQLIASADEDSPEVPDLQANADACSQHFAFVSTIVPNALSKFTAARLDQLENSLVPHLFHHKANCNRPSTSQPVVQAAPKKPRHRRPEHLAAASTPPAEDRWLPKRERAGSEHVRKREIKRGKIKERLAMQDGANPMVLAFEPGKAAGGKVDTKKRKKVKGRK</sequence>